<keyword evidence="3" id="KW-1185">Reference proteome</keyword>
<name>A0A8H4JW62_9HYPO</name>
<feature type="region of interest" description="Disordered" evidence="1">
    <location>
        <begin position="142"/>
        <end position="173"/>
    </location>
</feature>
<evidence type="ECO:0000256" key="1">
    <source>
        <dbReference type="SAM" id="MobiDB-lite"/>
    </source>
</evidence>
<feature type="compositionally biased region" description="Basic and acidic residues" evidence="1">
    <location>
        <begin position="150"/>
        <end position="161"/>
    </location>
</feature>
<feature type="compositionally biased region" description="Basic and acidic residues" evidence="1">
    <location>
        <begin position="1"/>
        <end position="25"/>
    </location>
</feature>
<dbReference type="OrthoDB" id="5101263at2759"/>
<accession>A0A8H4JW62</accession>
<reference evidence="2 3" key="1">
    <citation type="submission" date="2020-01" db="EMBL/GenBank/DDBJ databases">
        <title>Identification and distribution of gene clusters putatively required for synthesis of sphingolipid metabolism inhibitors in phylogenetically diverse species of the filamentous fungus Fusarium.</title>
        <authorList>
            <person name="Kim H.-S."/>
            <person name="Busman M."/>
            <person name="Brown D.W."/>
            <person name="Divon H."/>
            <person name="Uhlig S."/>
            <person name="Proctor R.H."/>
        </authorList>
    </citation>
    <scope>NUCLEOTIDE SEQUENCE [LARGE SCALE GENOMIC DNA]</scope>
    <source>
        <strain evidence="2 3">NRRL 13308</strain>
    </source>
</reference>
<gene>
    <name evidence="2" type="ORF">FACUT_3678</name>
</gene>
<organism evidence="2 3">
    <name type="scientific">Fusarium acutatum</name>
    <dbReference type="NCBI Taxonomy" id="78861"/>
    <lineage>
        <taxon>Eukaryota</taxon>
        <taxon>Fungi</taxon>
        <taxon>Dikarya</taxon>
        <taxon>Ascomycota</taxon>
        <taxon>Pezizomycotina</taxon>
        <taxon>Sordariomycetes</taxon>
        <taxon>Hypocreomycetidae</taxon>
        <taxon>Hypocreales</taxon>
        <taxon>Nectriaceae</taxon>
        <taxon>Fusarium</taxon>
        <taxon>Fusarium fujikuroi species complex</taxon>
    </lineage>
</organism>
<dbReference type="EMBL" id="JAADJF010000080">
    <property type="protein sequence ID" value="KAF4440155.1"/>
    <property type="molecule type" value="Genomic_DNA"/>
</dbReference>
<feature type="region of interest" description="Disordered" evidence="1">
    <location>
        <begin position="1"/>
        <end position="32"/>
    </location>
</feature>
<sequence>MSKSYDLKEPMSPEERISRQARTEDQFDGGLQTAPTLDEMATLNTSPNTRRRYSMSVMIAATDHARRQFANAYHQVRQLSEHSLAHLLCGYINGVFDPTVDKVVNLIDSEMTVAKELTEDHVTVIVVGVGTGSNALHTIGTLPGPPSWTDHIHAPRDDPLRRSQAQRPDPDRR</sequence>
<evidence type="ECO:0000313" key="2">
    <source>
        <dbReference type="EMBL" id="KAF4440155.1"/>
    </source>
</evidence>
<evidence type="ECO:0000313" key="3">
    <source>
        <dbReference type="Proteomes" id="UP000536711"/>
    </source>
</evidence>
<protein>
    <submittedName>
        <fullName evidence="2">Uncharacterized protein</fullName>
    </submittedName>
</protein>
<dbReference type="AlphaFoldDB" id="A0A8H4JW62"/>
<dbReference type="Proteomes" id="UP000536711">
    <property type="component" value="Unassembled WGS sequence"/>
</dbReference>
<proteinExistence type="predicted"/>
<comment type="caution">
    <text evidence="2">The sequence shown here is derived from an EMBL/GenBank/DDBJ whole genome shotgun (WGS) entry which is preliminary data.</text>
</comment>